<keyword evidence="1" id="KW-1133">Transmembrane helix</keyword>
<evidence type="ECO:0000313" key="2">
    <source>
        <dbReference type="EMBL" id="QHO64068.1"/>
    </source>
</evidence>
<reference evidence="2" key="1">
    <citation type="journal article" date="2020" name="J. Phycol.">
        <title>Relative expression analysis of light-harvesting genes in the freshwater alga Lympha mucosa (Batrachospermales, Rhodophyta).</title>
        <authorList>
            <person name="Evans J.R."/>
            <person name="Vis M.L."/>
        </authorList>
    </citation>
    <scope>NUCLEOTIDE SEQUENCE</scope>
</reference>
<dbReference type="AlphaFoldDB" id="A0A6B9VPB1"/>
<keyword evidence="1" id="KW-0812">Transmembrane</keyword>
<geneLocation type="plastid" evidence="2"/>
<keyword evidence="2" id="KW-0934">Plastid</keyword>
<gene>
    <name evidence="2" type="primary">ycf37</name>
</gene>
<dbReference type="EMBL" id="MN509464">
    <property type="protein sequence ID" value="QHO64068.1"/>
    <property type="molecule type" value="Genomic_DNA"/>
</dbReference>
<protein>
    <submittedName>
        <fullName evidence="2">Uncharacterized protein</fullName>
    </submittedName>
</protein>
<feature type="transmembrane region" description="Helical" evidence="1">
    <location>
        <begin position="6"/>
        <end position="33"/>
    </location>
</feature>
<keyword evidence="1" id="KW-0472">Membrane</keyword>
<proteinExistence type="predicted"/>
<name>A0A6B9VPB1_9FLOR</name>
<organism evidence="2">
    <name type="scientific">Lympha mucosa</name>
    <dbReference type="NCBI Taxonomy" id="2045360"/>
    <lineage>
        <taxon>Eukaryota</taxon>
        <taxon>Rhodophyta</taxon>
        <taxon>Florideophyceae</taxon>
        <taxon>Nemaliophycidae</taxon>
        <taxon>Batrachospermales</taxon>
        <taxon>Batrachospermaceae</taxon>
        <taxon>Lympha</taxon>
    </lineage>
</organism>
<sequence length="123" mass="14945">MNNIIPIIYLSTVCIILIPISYLITVQVLKFIYETYILKILEKKNYYKKYSKKEYRTLLQIYKKHRLWTLAINNIENALELRNTISNKVKIYYVNEISFIYKQINYKKLSLKYYKIVSELSEL</sequence>
<evidence type="ECO:0000256" key="1">
    <source>
        <dbReference type="SAM" id="Phobius"/>
    </source>
</evidence>
<accession>A0A6B9VPB1</accession>